<dbReference type="Pfam" id="PF07690">
    <property type="entry name" value="MFS_1"/>
    <property type="match status" value="1"/>
</dbReference>
<feature type="transmembrane region" description="Helical" evidence="5">
    <location>
        <begin position="75"/>
        <end position="93"/>
    </location>
</feature>
<dbReference type="Gene3D" id="1.20.1250.20">
    <property type="entry name" value="MFS general substrate transporter like domains"/>
    <property type="match status" value="2"/>
</dbReference>
<evidence type="ECO:0000256" key="4">
    <source>
        <dbReference type="ARBA" id="ARBA00023136"/>
    </source>
</evidence>
<reference evidence="7" key="2">
    <citation type="journal article" date="2021" name="PeerJ">
        <title>Extensive microbial diversity within the chicken gut microbiome revealed by metagenomics and culture.</title>
        <authorList>
            <person name="Gilroy R."/>
            <person name="Ravi A."/>
            <person name="Getino M."/>
            <person name="Pursley I."/>
            <person name="Horton D.L."/>
            <person name="Alikhan N.F."/>
            <person name="Baker D."/>
            <person name="Gharbi K."/>
            <person name="Hall N."/>
            <person name="Watson M."/>
            <person name="Adriaenssens E.M."/>
            <person name="Foster-Nyarko E."/>
            <person name="Jarju S."/>
            <person name="Secka A."/>
            <person name="Antonio M."/>
            <person name="Oren A."/>
            <person name="Chaudhuri R.R."/>
            <person name="La Ragione R."/>
            <person name="Hildebrand F."/>
            <person name="Pallen M.J."/>
        </authorList>
    </citation>
    <scope>NUCLEOTIDE SEQUENCE</scope>
    <source>
        <strain evidence="7">ChiGjej1B1-2707</strain>
    </source>
</reference>
<evidence type="ECO:0000256" key="1">
    <source>
        <dbReference type="ARBA" id="ARBA00004651"/>
    </source>
</evidence>
<feature type="transmembrane region" description="Helical" evidence="5">
    <location>
        <begin position="9"/>
        <end position="28"/>
    </location>
</feature>
<dbReference type="GO" id="GO:0022857">
    <property type="term" value="F:transmembrane transporter activity"/>
    <property type="evidence" value="ECO:0007669"/>
    <property type="project" value="InterPro"/>
</dbReference>
<dbReference type="InterPro" id="IPR011701">
    <property type="entry name" value="MFS"/>
</dbReference>
<evidence type="ECO:0000256" key="3">
    <source>
        <dbReference type="ARBA" id="ARBA00022989"/>
    </source>
</evidence>
<gene>
    <name evidence="7" type="ORF">IAA69_09035</name>
</gene>
<dbReference type="InterPro" id="IPR050327">
    <property type="entry name" value="Proton-linked_MCT"/>
</dbReference>
<dbReference type="InterPro" id="IPR020846">
    <property type="entry name" value="MFS_dom"/>
</dbReference>
<accession>A0A9D1D4H7</accession>
<feature type="transmembrane region" description="Helical" evidence="5">
    <location>
        <begin position="136"/>
        <end position="154"/>
    </location>
</feature>
<dbReference type="PANTHER" id="PTHR11360">
    <property type="entry name" value="MONOCARBOXYLATE TRANSPORTER"/>
    <property type="match status" value="1"/>
</dbReference>
<feature type="domain" description="Major facilitator superfamily (MFS) profile" evidence="6">
    <location>
        <begin position="8"/>
        <end position="411"/>
    </location>
</feature>
<dbReference type="SUPFAM" id="SSF103473">
    <property type="entry name" value="MFS general substrate transporter"/>
    <property type="match status" value="1"/>
</dbReference>
<dbReference type="PROSITE" id="PS50850">
    <property type="entry name" value="MFS"/>
    <property type="match status" value="1"/>
</dbReference>
<evidence type="ECO:0000259" key="6">
    <source>
        <dbReference type="PROSITE" id="PS50850"/>
    </source>
</evidence>
<organism evidence="7 8">
    <name type="scientific">Candidatus Aveggerthella stercoripullorum</name>
    <dbReference type="NCBI Taxonomy" id="2840688"/>
    <lineage>
        <taxon>Bacteria</taxon>
        <taxon>Bacillati</taxon>
        <taxon>Actinomycetota</taxon>
        <taxon>Coriobacteriia</taxon>
        <taxon>Eggerthellales</taxon>
        <taxon>Eggerthellaceae</taxon>
        <taxon>Eggerthellaceae incertae sedis</taxon>
        <taxon>Candidatus Aveggerthella</taxon>
    </lineage>
</organism>
<dbReference type="EMBL" id="DVGB01000109">
    <property type="protein sequence ID" value="HIR02386.1"/>
    <property type="molecule type" value="Genomic_DNA"/>
</dbReference>
<dbReference type="Proteomes" id="UP000824261">
    <property type="component" value="Unassembled WGS sequence"/>
</dbReference>
<evidence type="ECO:0000313" key="7">
    <source>
        <dbReference type="EMBL" id="HIR02386.1"/>
    </source>
</evidence>
<dbReference type="AlphaFoldDB" id="A0A9D1D4H7"/>
<reference evidence="7" key="1">
    <citation type="submission" date="2020-10" db="EMBL/GenBank/DDBJ databases">
        <authorList>
            <person name="Gilroy R."/>
        </authorList>
    </citation>
    <scope>NUCLEOTIDE SEQUENCE</scope>
    <source>
        <strain evidence="7">ChiGjej1B1-2707</strain>
    </source>
</reference>
<feature type="transmembrane region" description="Helical" evidence="5">
    <location>
        <begin position="261"/>
        <end position="282"/>
    </location>
</feature>
<feature type="transmembrane region" description="Helical" evidence="5">
    <location>
        <begin position="160"/>
        <end position="183"/>
    </location>
</feature>
<evidence type="ECO:0000256" key="2">
    <source>
        <dbReference type="ARBA" id="ARBA00022692"/>
    </source>
</evidence>
<feature type="transmembrane region" description="Helical" evidence="5">
    <location>
        <begin position="223"/>
        <end position="241"/>
    </location>
</feature>
<evidence type="ECO:0000256" key="5">
    <source>
        <dbReference type="SAM" id="Phobius"/>
    </source>
</evidence>
<feature type="transmembrane region" description="Helical" evidence="5">
    <location>
        <begin position="322"/>
        <end position="345"/>
    </location>
</feature>
<feature type="transmembrane region" description="Helical" evidence="5">
    <location>
        <begin position="48"/>
        <end position="68"/>
    </location>
</feature>
<sequence>MKSYGKRKYINAGVGFVLLLFLGLLYSWSIFIGPLEEAFGWQRSETSSIFTVSIVFFWVGNIMSGYITRKFSARTTILISAIAAAAGFGASAFTPSLTWIYVSYGVLCGFATGMGSNGILSAVLKWFPDRPGTASGALMMAIGFGSLVLSPFVTSLLNTVGWSGAFGALAVAFGVLLAGGALIMSEPPADYLAAHQPRAAAQNVGSQAPTSYTTKAMLRTPTFWTFILWAVLIGTGGLALISNAVPAAQDVLSGSMDASTALMTATMAMGSISAFNGFGRLASGFAWDRAGCRATIVSISSLYLVAMASCAIGTSASVFPLLVFGFIVLGLAYGASLAATSALISSVFGQEHYGMNYACALLNMVIAACVGPTISGVLRASTGSYLDAYVVFLVLAAASLIVAFFVKLPNAPAKQKKKSAPHIPHVLAGGEAPSTVASATALPAAE</sequence>
<feature type="transmembrane region" description="Helical" evidence="5">
    <location>
        <begin position="99"/>
        <end position="124"/>
    </location>
</feature>
<feature type="transmembrane region" description="Helical" evidence="5">
    <location>
        <begin position="357"/>
        <end position="377"/>
    </location>
</feature>
<keyword evidence="4 5" id="KW-0472">Membrane</keyword>
<protein>
    <submittedName>
        <fullName evidence="7">MFS transporter</fullName>
    </submittedName>
</protein>
<feature type="transmembrane region" description="Helical" evidence="5">
    <location>
        <begin position="389"/>
        <end position="408"/>
    </location>
</feature>
<evidence type="ECO:0000313" key="8">
    <source>
        <dbReference type="Proteomes" id="UP000824261"/>
    </source>
</evidence>
<proteinExistence type="predicted"/>
<dbReference type="InterPro" id="IPR036259">
    <property type="entry name" value="MFS_trans_sf"/>
</dbReference>
<keyword evidence="2 5" id="KW-0812">Transmembrane</keyword>
<comment type="subcellular location">
    <subcellularLocation>
        <location evidence="1">Cell membrane</location>
        <topology evidence="1">Multi-pass membrane protein</topology>
    </subcellularLocation>
</comment>
<dbReference type="GO" id="GO:0005886">
    <property type="term" value="C:plasma membrane"/>
    <property type="evidence" value="ECO:0007669"/>
    <property type="project" value="UniProtKB-SubCell"/>
</dbReference>
<name>A0A9D1D4H7_9ACTN</name>
<keyword evidence="3 5" id="KW-1133">Transmembrane helix</keyword>
<feature type="transmembrane region" description="Helical" evidence="5">
    <location>
        <begin position="294"/>
        <end position="316"/>
    </location>
</feature>
<comment type="caution">
    <text evidence="7">The sequence shown here is derived from an EMBL/GenBank/DDBJ whole genome shotgun (WGS) entry which is preliminary data.</text>
</comment>